<protein>
    <submittedName>
        <fullName evidence="1">Uncharacterized protein</fullName>
    </submittedName>
</protein>
<evidence type="ECO:0000313" key="2">
    <source>
        <dbReference type="Proteomes" id="UP000075238"/>
    </source>
</evidence>
<proteinExistence type="predicted"/>
<evidence type="ECO:0000313" key="1">
    <source>
        <dbReference type="EMBL" id="AMR78585.1"/>
    </source>
</evidence>
<dbReference type="Proteomes" id="UP000075238">
    <property type="component" value="Chromosome 1"/>
</dbReference>
<dbReference type="AlphaFoldDB" id="A0A142JKH3"/>
<dbReference type="KEGG" id="cnan:A2G96_12995"/>
<dbReference type="EMBL" id="CP014844">
    <property type="protein sequence ID" value="AMR78585.1"/>
    <property type="molecule type" value="Genomic_DNA"/>
</dbReference>
<organism evidence="1 2">
    <name type="scientific">Cupriavidus nantongensis</name>
    <dbReference type="NCBI Taxonomy" id="1796606"/>
    <lineage>
        <taxon>Bacteria</taxon>
        <taxon>Pseudomonadati</taxon>
        <taxon>Pseudomonadota</taxon>
        <taxon>Betaproteobacteria</taxon>
        <taxon>Burkholderiales</taxon>
        <taxon>Burkholderiaceae</taxon>
        <taxon>Cupriavidus</taxon>
    </lineage>
</organism>
<keyword evidence="2" id="KW-1185">Reference proteome</keyword>
<accession>A0A142JKH3</accession>
<name>A0A142JKH3_9BURK</name>
<reference evidence="1 2" key="1">
    <citation type="submission" date="2016-03" db="EMBL/GenBank/DDBJ databases">
        <title>Complete genome sequence of a novel chlorpyrifos degrading bacterium, Cupriavidus nantongensis sp. X1.</title>
        <authorList>
            <person name="Fang L."/>
        </authorList>
    </citation>
    <scope>NUCLEOTIDE SEQUENCE [LARGE SCALE GENOMIC DNA]</scope>
    <source>
        <strain evidence="1 2">X1</strain>
    </source>
</reference>
<gene>
    <name evidence="1" type="ORF">A2G96_12995</name>
</gene>
<sequence length="120" mass="13481">MGYLMDCIYIQCHRLGQPYVGQCRPDPDAVIRVRGTATVSASVSFSLQKWGGIDREYIDMGLAELSETAEVEFAALVTVRTGDGFTIDDVEILPTTHDLQFYDIEPDWMNDPDEDADEQE</sequence>